<comment type="caution">
    <text evidence="2">The sequence shown here is derived from an EMBL/GenBank/DDBJ whole genome shotgun (WGS) entry which is preliminary data.</text>
</comment>
<protein>
    <submittedName>
        <fullName evidence="2">Uncharacterized protein</fullName>
    </submittedName>
</protein>
<evidence type="ECO:0000256" key="1">
    <source>
        <dbReference type="SAM" id="MobiDB-lite"/>
    </source>
</evidence>
<feature type="compositionally biased region" description="Basic and acidic residues" evidence="1">
    <location>
        <begin position="316"/>
        <end position="325"/>
    </location>
</feature>
<gene>
    <name evidence="2" type="ORF">GGR36_000948</name>
</gene>
<reference evidence="2 3" key="1">
    <citation type="submission" date="2020-08" db="EMBL/GenBank/DDBJ databases">
        <title>Genomic Encyclopedia of Type Strains, Phase IV (KMG-IV): sequencing the most valuable type-strain genomes for metagenomic binning, comparative biology and taxonomic classification.</title>
        <authorList>
            <person name="Goeker M."/>
        </authorList>
    </citation>
    <scope>NUCLEOTIDE SEQUENCE [LARGE SCALE GENOMIC DNA]</scope>
    <source>
        <strain evidence="2 3">DSM 106739</strain>
    </source>
</reference>
<proteinExistence type="predicted"/>
<name>A0A840BF33_9RHOO</name>
<keyword evidence="3" id="KW-1185">Reference proteome</keyword>
<accession>A0A840BF33</accession>
<organism evidence="2 3">
    <name type="scientific">Niveibacterium umoris</name>
    <dbReference type="NCBI Taxonomy" id="1193620"/>
    <lineage>
        <taxon>Bacteria</taxon>
        <taxon>Pseudomonadati</taxon>
        <taxon>Pseudomonadota</taxon>
        <taxon>Betaproteobacteria</taxon>
        <taxon>Rhodocyclales</taxon>
        <taxon>Rhodocyclaceae</taxon>
        <taxon>Niveibacterium</taxon>
    </lineage>
</organism>
<feature type="region of interest" description="Disordered" evidence="1">
    <location>
        <begin position="311"/>
        <end position="333"/>
    </location>
</feature>
<evidence type="ECO:0000313" key="2">
    <source>
        <dbReference type="EMBL" id="MBB4011640.1"/>
    </source>
</evidence>
<evidence type="ECO:0000313" key="3">
    <source>
        <dbReference type="Proteomes" id="UP000561045"/>
    </source>
</evidence>
<dbReference type="AlphaFoldDB" id="A0A840BF33"/>
<dbReference type="Proteomes" id="UP000561045">
    <property type="component" value="Unassembled WGS sequence"/>
</dbReference>
<dbReference type="EMBL" id="JACIET010000001">
    <property type="protein sequence ID" value="MBB4011640.1"/>
    <property type="molecule type" value="Genomic_DNA"/>
</dbReference>
<sequence>MELVCIRDRRVTALRTAPKSNPPAVGARSVQTRTGVDQDFLAGHGDLTAIRASAAGVQRTGDAGDAGRAAVQYDLPGLRAKGTRLHHTFHVQHGVCECATGARLDRDAAAVGLDAPKLIDAWRKAAFVDAKVHQSVAFHVHQHGVAGDEPDLCAIGCQRPAILDLRCDQRDTVSARSDAAFVTDRARGARSAEAEAIGEKVVAAKRQGRSDQPTHVDPGVPPKHNAVWVHKEDATVGLDVAQQPARIHAQHPVEDNGTRRGLGELHPLAAADVERAPVDDGAVTGLRHVQCIGSGALDLHLAVLDDRIGRQGEGQRGAEKREGKRGSQRRIAASQIRGGKCRGACHWRGSCQA</sequence>